<name>G7JJK8_MEDTR</name>
<dbReference type="EnsemblPlants" id="AES87554">
    <property type="protein sequence ID" value="AES87554"/>
    <property type="gene ID" value="MTR_4g029470"/>
</dbReference>
<evidence type="ECO:0000313" key="1">
    <source>
        <dbReference type="EMBL" id="AES87554.1"/>
    </source>
</evidence>
<dbReference type="EMBL" id="CM001220">
    <property type="protein sequence ID" value="AES87554.1"/>
    <property type="molecule type" value="Genomic_DNA"/>
</dbReference>
<dbReference type="AlphaFoldDB" id="G7JJK8"/>
<keyword evidence="3" id="KW-1185">Reference proteome</keyword>
<dbReference type="PaxDb" id="3880-AES87554"/>
<evidence type="ECO:0000313" key="3">
    <source>
        <dbReference type="Proteomes" id="UP000002051"/>
    </source>
</evidence>
<dbReference type="Proteomes" id="UP000002051">
    <property type="component" value="Chromosome 4"/>
</dbReference>
<organism evidence="1 3">
    <name type="scientific">Medicago truncatula</name>
    <name type="common">Barrel medic</name>
    <name type="synonym">Medicago tribuloides</name>
    <dbReference type="NCBI Taxonomy" id="3880"/>
    <lineage>
        <taxon>Eukaryota</taxon>
        <taxon>Viridiplantae</taxon>
        <taxon>Streptophyta</taxon>
        <taxon>Embryophyta</taxon>
        <taxon>Tracheophyta</taxon>
        <taxon>Spermatophyta</taxon>
        <taxon>Magnoliopsida</taxon>
        <taxon>eudicotyledons</taxon>
        <taxon>Gunneridae</taxon>
        <taxon>Pentapetalae</taxon>
        <taxon>rosids</taxon>
        <taxon>fabids</taxon>
        <taxon>Fabales</taxon>
        <taxon>Fabaceae</taxon>
        <taxon>Papilionoideae</taxon>
        <taxon>50 kb inversion clade</taxon>
        <taxon>NPAAA clade</taxon>
        <taxon>Hologalegina</taxon>
        <taxon>IRL clade</taxon>
        <taxon>Trifolieae</taxon>
        <taxon>Medicago</taxon>
    </lineage>
</organism>
<proteinExistence type="predicted"/>
<gene>
    <name evidence="1" type="ordered locus">MTR_4g029470</name>
</gene>
<reference evidence="2" key="3">
    <citation type="submission" date="2015-04" db="UniProtKB">
        <authorList>
            <consortium name="EnsemblPlants"/>
        </authorList>
    </citation>
    <scope>IDENTIFICATION</scope>
    <source>
        <strain evidence="2">cv. Jemalong A17</strain>
    </source>
</reference>
<reference evidence="1 3" key="1">
    <citation type="journal article" date="2011" name="Nature">
        <title>The Medicago genome provides insight into the evolution of rhizobial symbioses.</title>
        <authorList>
            <person name="Young N.D."/>
            <person name="Debelle F."/>
            <person name="Oldroyd G.E."/>
            <person name="Geurts R."/>
            <person name="Cannon S.B."/>
            <person name="Udvardi M.K."/>
            <person name="Benedito V.A."/>
            <person name="Mayer K.F."/>
            <person name="Gouzy J."/>
            <person name="Schoof H."/>
            <person name="Van de Peer Y."/>
            <person name="Proost S."/>
            <person name="Cook D.R."/>
            <person name="Meyers B.C."/>
            <person name="Spannagl M."/>
            <person name="Cheung F."/>
            <person name="De Mita S."/>
            <person name="Krishnakumar V."/>
            <person name="Gundlach H."/>
            <person name="Zhou S."/>
            <person name="Mudge J."/>
            <person name="Bharti A.K."/>
            <person name="Murray J.D."/>
            <person name="Naoumkina M.A."/>
            <person name="Rosen B."/>
            <person name="Silverstein K.A."/>
            <person name="Tang H."/>
            <person name="Rombauts S."/>
            <person name="Zhao P.X."/>
            <person name="Zhou P."/>
            <person name="Barbe V."/>
            <person name="Bardou P."/>
            <person name="Bechner M."/>
            <person name="Bellec A."/>
            <person name="Berger A."/>
            <person name="Berges H."/>
            <person name="Bidwell S."/>
            <person name="Bisseling T."/>
            <person name="Choisne N."/>
            <person name="Couloux A."/>
            <person name="Denny R."/>
            <person name="Deshpande S."/>
            <person name="Dai X."/>
            <person name="Doyle J.J."/>
            <person name="Dudez A.M."/>
            <person name="Farmer A.D."/>
            <person name="Fouteau S."/>
            <person name="Franken C."/>
            <person name="Gibelin C."/>
            <person name="Gish J."/>
            <person name="Goldstein S."/>
            <person name="Gonzalez A.J."/>
            <person name="Green P.J."/>
            <person name="Hallab A."/>
            <person name="Hartog M."/>
            <person name="Hua A."/>
            <person name="Humphray S.J."/>
            <person name="Jeong D.H."/>
            <person name="Jing Y."/>
            <person name="Jocker A."/>
            <person name="Kenton S.M."/>
            <person name="Kim D.J."/>
            <person name="Klee K."/>
            <person name="Lai H."/>
            <person name="Lang C."/>
            <person name="Lin S."/>
            <person name="Macmil S.L."/>
            <person name="Magdelenat G."/>
            <person name="Matthews L."/>
            <person name="McCorrison J."/>
            <person name="Monaghan E.L."/>
            <person name="Mun J.H."/>
            <person name="Najar F.Z."/>
            <person name="Nicholson C."/>
            <person name="Noirot C."/>
            <person name="O'Bleness M."/>
            <person name="Paule C.R."/>
            <person name="Poulain J."/>
            <person name="Prion F."/>
            <person name="Qin B."/>
            <person name="Qu C."/>
            <person name="Retzel E.F."/>
            <person name="Riddle C."/>
            <person name="Sallet E."/>
            <person name="Samain S."/>
            <person name="Samson N."/>
            <person name="Sanders I."/>
            <person name="Saurat O."/>
            <person name="Scarpelli C."/>
            <person name="Schiex T."/>
            <person name="Segurens B."/>
            <person name="Severin A.J."/>
            <person name="Sherrier D.J."/>
            <person name="Shi R."/>
            <person name="Sims S."/>
            <person name="Singer S.R."/>
            <person name="Sinharoy S."/>
            <person name="Sterck L."/>
            <person name="Viollet A."/>
            <person name="Wang B.B."/>
            <person name="Wang K."/>
            <person name="Wang M."/>
            <person name="Wang X."/>
            <person name="Warfsmann J."/>
            <person name="Weissenbach J."/>
            <person name="White D.D."/>
            <person name="White J.D."/>
            <person name="Wiley G.B."/>
            <person name="Wincker P."/>
            <person name="Xing Y."/>
            <person name="Yang L."/>
            <person name="Yao Z."/>
            <person name="Ying F."/>
            <person name="Zhai J."/>
            <person name="Zhou L."/>
            <person name="Zuber A."/>
            <person name="Denarie J."/>
            <person name="Dixon R.A."/>
            <person name="May G.D."/>
            <person name="Schwartz D.C."/>
            <person name="Rogers J."/>
            <person name="Quetier F."/>
            <person name="Town C.D."/>
            <person name="Roe B.A."/>
        </authorList>
    </citation>
    <scope>NUCLEOTIDE SEQUENCE [LARGE SCALE GENOMIC DNA]</scope>
    <source>
        <strain evidence="1">A17</strain>
        <strain evidence="2 3">cv. Jemalong A17</strain>
    </source>
</reference>
<protein>
    <submittedName>
        <fullName evidence="1 2">Uncharacterized protein</fullName>
    </submittedName>
</protein>
<dbReference type="HOGENOM" id="CLU_2240579_0_0_1"/>
<reference evidence="1 3" key="2">
    <citation type="journal article" date="2014" name="BMC Genomics">
        <title>An improved genome release (version Mt4.0) for the model legume Medicago truncatula.</title>
        <authorList>
            <person name="Tang H."/>
            <person name="Krishnakumar V."/>
            <person name="Bidwell S."/>
            <person name="Rosen B."/>
            <person name="Chan A."/>
            <person name="Zhou S."/>
            <person name="Gentzbittel L."/>
            <person name="Childs K.L."/>
            <person name="Yandell M."/>
            <person name="Gundlach H."/>
            <person name="Mayer K.F."/>
            <person name="Schwartz D.C."/>
            <person name="Town C.D."/>
        </authorList>
    </citation>
    <scope>GENOME REANNOTATION</scope>
    <source>
        <strain evidence="2 3">cv. Jemalong A17</strain>
    </source>
</reference>
<evidence type="ECO:0000313" key="2">
    <source>
        <dbReference type="EnsemblPlants" id="AES87554"/>
    </source>
</evidence>
<accession>G7JJK8</accession>
<sequence length="105" mass="10863">MCCSVGCSVTAIGTVISVTGAVELDAGCSKAIETLSCLKHHDIIVFLFSSFCYVIAGNSKIFAKLGFVCKCCDGIGGSCTGTTQSCNNLANVLGIFIFLSGRFSD</sequence>